<reference evidence="2 3" key="1">
    <citation type="submission" date="2022-09" db="EMBL/GenBank/DDBJ databases">
        <title>Enrichment on poylsaccharides allowed isolation of novel metabolic and taxonomic groups of Haloarchaea.</title>
        <authorList>
            <person name="Sorokin D.Y."/>
            <person name="Elcheninov A.G."/>
            <person name="Khizhniak T.V."/>
            <person name="Kolganova T.V."/>
            <person name="Kublanov I.V."/>
        </authorList>
    </citation>
    <scope>NUCLEOTIDE SEQUENCE [LARGE SCALE GENOMIC DNA]</scope>
    <source>
        <strain evidence="2 3">AArc-curdl1</strain>
    </source>
</reference>
<protein>
    <submittedName>
        <fullName evidence="2">Uncharacterized protein</fullName>
    </submittedName>
</protein>
<name>A0AAP2ZBA0_9EURY</name>
<comment type="caution">
    <text evidence="2">The sequence shown here is derived from an EMBL/GenBank/DDBJ whole genome shotgun (WGS) entry which is preliminary data.</text>
</comment>
<evidence type="ECO:0000313" key="3">
    <source>
        <dbReference type="Proteomes" id="UP001321047"/>
    </source>
</evidence>
<keyword evidence="1" id="KW-1133">Transmembrane helix</keyword>
<dbReference type="Proteomes" id="UP001321047">
    <property type="component" value="Unassembled WGS sequence"/>
</dbReference>
<proteinExistence type="predicted"/>
<accession>A0AAP2ZBA0</accession>
<feature type="transmembrane region" description="Helical" evidence="1">
    <location>
        <begin position="40"/>
        <end position="61"/>
    </location>
</feature>
<evidence type="ECO:0000313" key="2">
    <source>
        <dbReference type="EMBL" id="MCU4752809.1"/>
    </source>
</evidence>
<dbReference type="RefSeq" id="WP_342809139.1">
    <property type="nucleotide sequence ID" value="NZ_JAOPJZ010000010.1"/>
</dbReference>
<evidence type="ECO:0000256" key="1">
    <source>
        <dbReference type="SAM" id="Phobius"/>
    </source>
</evidence>
<gene>
    <name evidence="2" type="ORF">OB919_12625</name>
</gene>
<feature type="transmembrane region" description="Helical" evidence="1">
    <location>
        <begin position="7"/>
        <end position="28"/>
    </location>
</feature>
<keyword evidence="3" id="KW-1185">Reference proteome</keyword>
<keyword evidence="1" id="KW-0472">Membrane</keyword>
<sequence>MNIPTDRLLLMIIVATGFAVLAGGWAAALVRAEASGTEALLLRVAIGAVFFVILLGFWHLYSRIDEESA</sequence>
<keyword evidence="1" id="KW-0812">Transmembrane</keyword>
<organism evidence="2 3">
    <name type="scientific">Natronosalvus hydrolyticus</name>
    <dbReference type="NCBI Taxonomy" id="2979988"/>
    <lineage>
        <taxon>Archaea</taxon>
        <taxon>Methanobacteriati</taxon>
        <taxon>Methanobacteriota</taxon>
        <taxon>Stenosarchaea group</taxon>
        <taxon>Halobacteria</taxon>
        <taxon>Halobacteriales</taxon>
        <taxon>Natrialbaceae</taxon>
        <taxon>Natronosalvus</taxon>
    </lineage>
</organism>
<dbReference type="EMBL" id="JAOPJZ010000010">
    <property type="protein sequence ID" value="MCU4752809.1"/>
    <property type="molecule type" value="Genomic_DNA"/>
</dbReference>
<dbReference type="AlphaFoldDB" id="A0AAP2ZBA0"/>